<sequence length="831" mass="91571">MESPECPVCLESYDGACAIPRVLACGHTACEACLANLPQRFPQTVRCPACNQLVKYPAQGPSALPKNIDLLRLCNAQTTGPKSGIEINEHSSNYNEHHQFLPRFWSDEFYSLWKDCILSKDSVFVEPDAEAEDEEEDKVLCAVLGGGTALPSSLPVRPGFKENQRASLVRLVSLPSVSESSVFNYSYVAHIMRCLSGMEEEERNELGLILRASLERQRGNCKVYGLWSDLEGRFLYLVCEKQRGSLLEKFDVSTNGLDVGDGEGPSKNGMSSFALIGVEICEAVIALHLEGLVMGSMDLSCFSFDDFGHVHVDFTGVVVAGRKVRRSVVEAVSGRSRINMDCLGLVFYSLLKREAFLSPELLLELLRKEGIAVECGSSSYAVSCNSDVWSLACVLMRLIIGKSFTEQILEISVEGSDYSTWYLSWVKKVSFLLEAILGSEYASSSQLLCKCLNLDPGSRPLAIDVRRCVRELLIKPQFDASGSLEDVKVESTWRCLILGKLCQLPNRRAEIQIEVGEADLDRVDKNFVEGVSEGVIKFKDLQGHLDCITGLAVGGGFLFSSSFDKTIHVWSLQDFSHVNTFRGHEHRVMALVYVDDEQLCISADSGGGIFVWSSSFPLGQEPLKKWYEQKDWRYTGIHALTFFSGNGNLYTGSGDKAIKVWSVKNGTLSCTMDGHKSVVSTLAVHDGVLYSGSWDGTIRLWSLNDHSPLAVLGEDVLGNVTSVLSLAADRHMLVAAHENGCIKVWRNDELMKTTQVHNGAIFTTGMEGKWLFTGGWDKIVKVQELLGDEFQIDVIPTGSVPSGSVVTALLYWQGKLIVGHADRSIKVCHIL</sequence>
<evidence type="ECO:0000256" key="2">
    <source>
        <dbReference type="ARBA" id="ARBA00022723"/>
    </source>
</evidence>
<evidence type="ECO:0000256" key="1">
    <source>
        <dbReference type="ARBA" id="ARBA00022574"/>
    </source>
</evidence>
<evidence type="ECO:0000256" key="5">
    <source>
        <dbReference type="ARBA" id="ARBA00022833"/>
    </source>
</evidence>
<dbReference type="InterPro" id="IPR015943">
    <property type="entry name" value="WD40/YVTN_repeat-like_dom_sf"/>
</dbReference>
<comment type="caution">
    <text evidence="10">The sequence shown here is derived from an EMBL/GenBank/DDBJ whole genome shotgun (WGS) entry which is preliminary data.</text>
</comment>
<dbReference type="PROSITE" id="PS50294">
    <property type="entry name" value="WD_REPEATS_REGION"/>
    <property type="match status" value="1"/>
</dbReference>
<dbReference type="AlphaFoldDB" id="A0A6A1UK14"/>
<dbReference type="Proteomes" id="UP000516437">
    <property type="component" value="Unassembled WGS sequence"/>
</dbReference>
<evidence type="ECO:0000256" key="3">
    <source>
        <dbReference type="ARBA" id="ARBA00022737"/>
    </source>
</evidence>
<accession>A0A6A1UK14</accession>
<keyword evidence="1 7" id="KW-0853">WD repeat</keyword>
<dbReference type="SMART" id="SM00184">
    <property type="entry name" value="RING"/>
    <property type="match status" value="1"/>
</dbReference>
<dbReference type="PROSITE" id="PS50011">
    <property type="entry name" value="PROTEIN_KINASE_DOM"/>
    <property type="match status" value="1"/>
</dbReference>
<dbReference type="InterPro" id="IPR013083">
    <property type="entry name" value="Znf_RING/FYVE/PHD"/>
</dbReference>
<protein>
    <submittedName>
        <fullName evidence="10">F-box/WD repeat-containing protein pof1</fullName>
    </submittedName>
</protein>
<name>A0A6A1UK14_9ROSI</name>
<keyword evidence="3" id="KW-0677">Repeat</keyword>
<keyword evidence="5" id="KW-0862">Zinc</keyword>
<feature type="repeat" description="WD" evidence="7">
    <location>
        <begin position="541"/>
        <end position="580"/>
    </location>
</feature>
<evidence type="ECO:0000313" key="10">
    <source>
        <dbReference type="EMBL" id="KAB1200523.1"/>
    </source>
</evidence>
<dbReference type="SUPFAM" id="SSF50978">
    <property type="entry name" value="WD40 repeat-like"/>
    <property type="match status" value="1"/>
</dbReference>
<evidence type="ECO:0000256" key="4">
    <source>
        <dbReference type="ARBA" id="ARBA00022771"/>
    </source>
</evidence>
<dbReference type="PANTHER" id="PTHR44489:SF11">
    <property type="entry name" value="WD REPEAT DOMAIN 86"/>
    <property type="match status" value="1"/>
</dbReference>
<dbReference type="SUPFAM" id="SSF57850">
    <property type="entry name" value="RING/U-box"/>
    <property type="match status" value="1"/>
</dbReference>
<dbReference type="OrthoDB" id="674604at2759"/>
<dbReference type="GO" id="GO:0004672">
    <property type="term" value="F:protein kinase activity"/>
    <property type="evidence" value="ECO:0007669"/>
    <property type="project" value="InterPro"/>
</dbReference>
<dbReference type="Gene3D" id="2.130.10.10">
    <property type="entry name" value="YVTN repeat-like/Quinoprotein amine dehydrogenase"/>
    <property type="match status" value="2"/>
</dbReference>
<dbReference type="EMBL" id="RXIC02000152">
    <property type="protein sequence ID" value="KAB1200523.1"/>
    <property type="molecule type" value="Genomic_DNA"/>
</dbReference>
<keyword evidence="2" id="KW-0479">Metal-binding</keyword>
<evidence type="ECO:0000259" key="8">
    <source>
        <dbReference type="PROSITE" id="PS50011"/>
    </source>
</evidence>
<dbReference type="Pfam" id="PF00400">
    <property type="entry name" value="WD40"/>
    <property type="match status" value="4"/>
</dbReference>
<dbReference type="InterPro" id="IPR036322">
    <property type="entry name" value="WD40_repeat_dom_sf"/>
</dbReference>
<dbReference type="InterPro" id="IPR001841">
    <property type="entry name" value="Znf_RING"/>
</dbReference>
<keyword evidence="4 6" id="KW-0863">Zinc-finger</keyword>
<keyword evidence="11" id="KW-1185">Reference proteome</keyword>
<dbReference type="PANTHER" id="PTHR44489">
    <property type="match status" value="1"/>
</dbReference>
<evidence type="ECO:0000259" key="9">
    <source>
        <dbReference type="PROSITE" id="PS50089"/>
    </source>
</evidence>
<dbReference type="GO" id="GO:0008270">
    <property type="term" value="F:zinc ion binding"/>
    <property type="evidence" value="ECO:0007669"/>
    <property type="project" value="UniProtKB-KW"/>
</dbReference>
<dbReference type="PRINTS" id="PR00320">
    <property type="entry name" value="GPROTEINBRPT"/>
</dbReference>
<dbReference type="InterPro" id="IPR044715">
    <property type="entry name" value="WDR86-like"/>
</dbReference>
<dbReference type="Pfam" id="PF13445">
    <property type="entry name" value="zf-RING_UBOX"/>
    <property type="match status" value="1"/>
</dbReference>
<evidence type="ECO:0000313" key="11">
    <source>
        <dbReference type="Proteomes" id="UP000516437"/>
    </source>
</evidence>
<dbReference type="InterPro" id="IPR011009">
    <property type="entry name" value="Kinase-like_dom_sf"/>
</dbReference>
<feature type="domain" description="RING-type" evidence="9">
    <location>
        <begin position="6"/>
        <end position="51"/>
    </location>
</feature>
<organism evidence="10 11">
    <name type="scientific">Morella rubra</name>
    <name type="common">Chinese bayberry</name>
    <dbReference type="NCBI Taxonomy" id="262757"/>
    <lineage>
        <taxon>Eukaryota</taxon>
        <taxon>Viridiplantae</taxon>
        <taxon>Streptophyta</taxon>
        <taxon>Embryophyta</taxon>
        <taxon>Tracheophyta</taxon>
        <taxon>Spermatophyta</taxon>
        <taxon>Magnoliopsida</taxon>
        <taxon>eudicotyledons</taxon>
        <taxon>Gunneridae</taxon>
        <taxon>Pentapetalae</taxon>
        <taxon>rosids</taxon>
        <taxon>fabids</taxon>
        <taxon>Fagales</taxon>
        <taxon>Myricaceae</taxon>
        <taxon>Morella</taxon>
    </lineage>
</organism>
<dbReference type="InterPro" id="IPR000719">
    <property type="entry name" value="Prot_kinase_dom"/>
</dbReference>
<feature type="domain" description="Protein kinase" evidence="8">
    <location>
        <begin position="138"/>
        <end position="473"/>
    </location>
</feature>
<gene>
    <name evidence="10" type="ORF">CJ030_MR0G007015</name>
</gene>
<proteinExistence type="predicted"/>
<feature type="repeat" description="WD" evidence="7">
    <location>
        <begin position="672"/>
        <end position="711"/>
    </location>
</feature>
<dbReference type="Gene3D" id="3.30.40.10">
    <property type="entry name" value="Zinc/RING finger domain, C3HC4 (zinc finger)"/>
    <property type="match status" value="1"/>
</dbReference>
<dbReference type="InterPro" id="IPR020472">
    <property type="entry name" value="WD40_PAC1"/>
</dbReference>
<dbReference type="InterPro" id="IPR001680">
    <property type="entry name" value="WD40_rpt"/>
</dbReference>
<dbReference type="SUPFAM" id="SSF56112">
    <property type="entry name" value="Protein kinase-like (PK-like)"/>
    <property type="match status" value="1"/>
</dbReference>
<dbReference type="PROSITE" id="PS50082">
    <property type="entry name" value="WD_REPEATS_2"/>
    <property type="match status" value="3"/>
</dbReference>
<feature type="repeat" description="WD" evidence="7">
    <location>
        <begin position="637"/>
        <end position="671"/>
    </location>
</feature>
<dbReference type="Gene3D" id="1.10.510.10">
    <property type="entry name" value="Transferase(Phosphotransferase) domain 1"/>
    <property type="match status" value="1"/>
</dbReference>
<reference evidence="10 11" key="1">
    <citation type="journal article" date="2019" name="Plant Biotechnol. J.">
        <title>The red bayberry genome and genetic basis of sex determination.</title>
        <authorList>
            <person name="Jia H.M."/>
            <person name="Jia H.J."/>
            <person name="Cai Q.L."/>
            <person name="Wang Y."/>
            <person name="Zhao H.B."/>
            <person name="Yang W.F."/>
            <person name="Wang G.Y."/>
            <person name="Li Y.H."/>
            <person name="Zhan D.L."/>
            <person name="Shen Y.T."/>
            <person name="Niu Q.F."/>
            <person name="Chang L."/>
            <person name="Qiu J."/>
            <person name="Zhao L."/>
            <person name="Xie H.B."/>
            <person name="Fu W.Y."/>
            <person name="Jin J."/>
            <person name="Li X.W."/>
            <person name="Jiao Y."/>
            <person name="Zhou C.C."/>
            <person name="Tu T."/>
            <person name="Chai C.Y."/>
            <person name="Gao J.L."/>
            <person name="Fan L.J."/>
            <person name="van de Weg E."/>
            <person name="Wang J.Y."/>
            <person name="Gao Z.S."/>
        </authorList>
    </citation>
    <scope>NUCLEOTIDE SEQUENCE [LARGE SCALE GENOMIC DNA]</scope>
    <source>
        <tissue evidence="10">Leaves</tissue>
    </source>
</reference>
<dbReference type="GO" id="GO:0005524">
    <property type="term" value="F:ATP binding"/>
    <property type="evidence" value="ECO:0007669"/>
    <property type="project" value="InterPro"/>
</dbReference>
<evidence type="ECO:0000256" key="6">
    <source>
        <dbReference type="PROSITE-ProRule" id="PRU00175"/>
    </source>
</evidence>
<dbReference type="PROSITE" id="PS50089">
    <property type="entry name" value="ZF_RING_2"/>
    <property type="match status" value="1"/>
</dbReference>
<dbReference type="SMART" id="SM00320">
    <property type="entry name" value="WD40"/>
    <property type="match status" value="6"/>
</dbReference>
<dbReference type="CDD" id="cd16587">
    <property type="entry name" value="RING-HC_TRIM32_C-VII"/>
    <property type="match status" value="1"/>
</dbReference>
<dbReference type="InterPro" id="IPR027370">
    <property type="entry name" value="Znf-RING_euk"/>
</dbReference>
<evidence type="ECO:0000256" key="7">
    <source>
        <dbReference type="PROSITE-ProRule" id="PRU00221"/>
    </source>
</evidence>